<organism evidence="1 2">
    <name type="scientific">Mycobacteroides salmoniphilum</name>
    <dbReference type="NCBI Taxonomy" id="404941"/>
    <lineage>
        <taxon>Bacteria</taxon>
        <taxon>Bacillati</taxon>
        <taxon>Actinomycetota</taxon>
        <taxon>Actinomycetes</taxon>
        <taxon>Mycobacteriales</taxon>
        <taxon>Mycobacteriaceae</taxon>
        <taxon>Mycobacteroides</taxon>
    </lineage>
</organism>
<gene>
    <name evidence="1" type="ORF">DE4585_03420</name>
</gene>
<dbReference type="Proteomes" id="UP000295117">
    <property type="component" value="Unassembled WGS sequence"/>
</dbReference>
<evidence type="ECO:0000313" key="2">
    <source>
        <dbReference type="Proteomes" id="UP000295117"/>
    </source>
</evidence>
<evidence type="ECO:0000313" key="1">
    <source>
        <dbReference type="EMBL" id="TDZ79672.1"/>
    </source>
</evidence>
<reference evidence="1 2" key="1">
    <citation type="journal article" date="2019" name="Sci. Rep.">
        <title>Extended insight into the Mycobacterium chelonae-abscessus complex through whole genome sequencing of Mycobacterium salmoniphilum outbreak and Mycobacterium salmoniphilum-like strains.</title>
        <authorList>
            <person name="Behra P.R.K."/>
            <person name="Das S."/>
            <person name="Pettersson B.M.F."/>
            <person name="Shirreff L."/>
            <person name="DuCote T."/>
            <person name="Jacobsson K.G."/>
            <person name="Ennis D.G."/>
            <person name="Kirsebom L.A."/>
        </authorList>
    </citation>
    <scope>NUCLEOTIDE SEQUENCE [LARGE SCALE GENOMIC DNA]</scope>
    <source>
        <strain evidence="1 2">DE 4585</strain>
    </source>
</reference>
<proteinExistence type="predicted"/>
<protein>
    <submittedName>
        <fullName evidence="1">Uncharacterized protein</fullName>
    </submittedName>
</protein>
<comment type="caution">
    <text evidence="1">The sequence shown here is derived from an EMBL/GenBank/DDBJ whole genome shotgun (WGS) entry which is preliminary data.</text>
</comment>
<dbReference type="EMBL" id="PECH01000008">
    <property type="protein sequence ID" value="TDZ79672.1"/>
    <property type="molecule type" value="Genomic_DNA"/>
</dbReference>
<accession>A0A4R8S5Y8</accession>
<name>A0A4R8S5Y8_9MYCO</name>
<dbReference type="AlphaFoldDB" id="A0A4R8S5Y8"/>
<sequence length="173" mass="18534">MPSPSLAGAAVSTGWDAVAMTTVICPFGNAQRAIGRIIGRIPNLLATLVVEKFTQAVLQRQALSWRGDARPDPLALVFRHAAPHSVGLFDFQSVCKAVCRYSAVSAHLPSALFPELPFDWALIVAGVEQIMGGIAACTAQLPSVVLSKCRRADRPSILHVDPSAYGHRYVELC</sequence>